<evidence type="ECO:0000256" key="4">
    <source>
        <dbReference type="ARBA" id="ARBA00023136"/>
    </source>
</evidence>
<evidence type="ECO:0000259" key="7">
    <source>
        <dbReference type="Pfam" id="PF07980"/>
    </source>
</evidence>
<keyword evidence="10" id="KW-1185">Reference proteome</keyword>
<feature type="domain" description="RagB/SusD" evidence="7">
    <location>
        <begin position="367"/>
        <end position="496"/>
    </location>
</feature>
<feature type="domain" description="SusD-like N-terminal" evidence="8">
    <location>
        <begin position="30"/>
        <end position="220"/>
    </location>
</feature>
<evidence type="ECO:0000313" key="10">
    <source>
        <dbReference type="Proteomes" id="UP000192796"/>
    </source>
</evidence>
<evidence type="ECO:0000256" key="5">
    <source>
        <dbReference type="ARBA" id="ARBA00023237"/>
    </source>
</evidence>
<dbReference type="Proteomes" id="UP000192796">
    <property type="component" value="Unassembled WGS sequence"/>
</dbReference>
<comment type="similarity">
    <text evidence="2">Belongs to the SusD family.</text>
</comment>
<evidence type="ECO:0008006" key="11">
    <source>
        <dbReference type="Google" id="ProtNLM"/>
    </source>
</evidence>
<keyword evidence="4" id="KW-0472">Membrane</keyword>
<protein>
    <recommendedName>
        <fullName evidence="11">Carbohydrate-binding protein SusD</fullName>
    </recommendedName>
</protein>
<dbReference type="PROSITE" id="PS51257">
    <property type="entry name" value="PROKAR_LIPOPROTEIN"/>
    <property type="match status" value="1"/>
</dbReference>
<dbReference type="RefSeq" id="WP_081147722.1">
    <property type="nucleotide sequence ID" value="NZ_LVYD01000045.1"/>
</dbReference>
<dbReference type="CDD" id="cd08977">
    <property type="entry name" value="SusD"/>
    <property type="match status" value="1"/>
</dbReference>
<dbReference type="Pfam" id="PF14322">
    <property type="entry name" value="SusD-like_3"/>
    <property type="match status" value="1"/>
</dbReference>
<evidence type="ECO:0000256" key="2">
    <source>
        <dbReference type="ARBA" id="ARBA00006275"/>
    </source>
</evidence>
<dbReference type="OrthoDB" id="1080118at2"/>
<dbReference type="STRING" id="1703345.A3860_24250"/>
<evidence type="ECO:0000256" key="3">
    <source>
        <dbReference type="ARBA" id="ARBA00022729"/>
    </source>
</evidence>
<evidence type="ECO:0000256" key="1">
    <source>
        <dbReference type="ARBA" id="ARBA00004442"/>
    </source>
</evidence>
<dbReference type="AlphaFoldDB" id="A0A1V9FYV3"/>
<dbReference type="Pfam" id="PF07980">
    <property type="entry name" value="SusD_RagB"/>
    <property type="match status" value="1"/>
</dbReference>
<dbReference type="InterPro" id="IPR033985">
    <property type="entry name" value="SusD-like_N"/>
</dbReference>
<keyword evidence="5" id="KW-0998">Cell outer membrane</keyword>
<evidence type="ECO:0000259" key="8">
    <source>
        <dbReference type="Pfam" id="PF14322"/>
    </source>
</evidence>
<feature type="chain" id="PRO_5013026149" description="Carbohydrate-binding protein SusD" evidence="6">
    <location>
        <begin position="28"/>
        <end position="497"/>
    </location>
</feature>
<feature type="signal peptide" evidence="6">
    <location>
        <begin position="1"/>
        <end position="27"/>
    </location>
</feature>
<dbReference type="GO" id="GO:0009279">
    <property type="term" value="C:cell outer membrane"/>
    <property type="evidence" value="ECO:0007669"/>
    <property type="project" value="UniProtKB-SubCell"/>
</dbReference>
<sequence>MNKLNMFKHTSALILAGIVLLTAGSCSKSFLDKVPLDATNTAGAIKDEPSMYTAIIGMYSSLRATDLYGRTLAIRGDLMSDDCFLSSSNSGRYTGFNTYDMDKTNQYPRDVWQTAYTAIKNANFIINSGLENNSNNISHMYAEAYAVRGMVLFDLVRNFAPPYTADPTKLGVPIVLKFDSLALPARDTISKVYAQVLSDLNTAYSLAKYTQNATMTFASTGVARVMNASYITKYAIKGLLARVYQHMGNWTAARDAALDIVNNAGNTLIESGGLVGYWAGTVTRPDKVETMFEVTSDANNNVSDGTLANIYVPKNMGGSYGDILATKTLYDSYSSTDARKGLFMDTVRSSQLGRAYYITKYPINTVSYDDVKIVRYAEILLILAEAYYNLSDETNALKYVNMVATKRDPAYAGYATTGTLVLESILNERLKELAFEGYRFWDLYRLQRTFVKPQAQNSSNAISKSVTVTPSTPNMVFPIPADEILVNGNLKQNDGYK</sequence>
<evidence type="ECO:0000256" key="6">
    <source>
        <dbReference type="SAM" id="SignalP"/>
    </source>
</evidence>
<dbReference type="SUPFAM" id="SSF48452">
    <property type="entry name" value="TPR-like"/>
    <property type="match status" value="1"/>
</dbReference>
<evidence type="ECO:0000313" key="9">
    <source>
        <dbReference type="EMBL" id="OQP63458.1"/>
    </source>
</evidence>
<comment type="subcellular location">
    <subcellularLocation>
        <location evidence="1">Cell outer membrane</location>
    </subcellularLocation>
</comment>
<proteinExistence type="inferred from homology"/>
<gene>
    <name evidence="9" type="ORF">A3860_24250</name>
</gene>
<keyword evidence="3 6" id="KW-0732">Signal</keyword>
<organism evidence="9 10">
    <name type="scientific">Niastella vici</name>
    <dbReference type="NCBI Taxonomy" id="1703345"/>
    <lineage>
        <taxon>Bacteria</taxon>
        <taxon>Pseudomonadati</taxon>
        <taxon>Bacteroidota</taxon>
        <taxon>Chitinophagia</taxon>
        <taxon>Chitinophagales</taxon>
        <taxon>Chitinophagaceae</taxon>
        <taxon>Niastella</taxon>
    </lineage>
</organism>
<comment type="caution">
    <text evidence="9">The sequence shown here is derived from an EMBL/GenBank/DDBJ whole genome shotgun (WGS) entry which is preliminary data.</text>
</comment>
<reference evidence="9 10" key="1">
    <citation type="submission" date="2016-03" db="EMBL/GenBank/DDBJ databases">
        <title>Niastella vici sp. nov., isolated from farmland soil.</title>
        <authorList>
            <person name="Chen L."/>
            <person name="Wang D."/>
            <person name="Yang S."/>
            <person name="Wang G."/>
        </authorList>
    </citation>
    <scope>NUCLEOTIDE SEQUENCE [LARGE SCALE GENOMIC DNA]</scope>
    <source>
        <strain evidence="9 10">DJ57</strain>
    </source>
</reference>
<name>A0A1V9FYV3_9BACT</name>
<accession>A0A1V9FYV3</accession>
<dbReference type="InterPro" id="IPR011990">
    <property type="entry name" value="TPR-like_helical_dom_sf"/>
</dbReference>
<dbReference type="EMBL" id="LVYD01000045">
    <property type="protein sequence ID" value="OQP63458.1"/>
    <property type="molecule type" value="Genomic_DNA"/>
</dbReference>
<dbReference type="InterPro" id="IPR012944">
    <property type="entry name" value="SusD_RagB_dom"/>
</dbReference>
<dbReference type="Gene3D" id="1.25.40.390">
    <property type="match status" value="1"/>
</dbReference>